<dbReference type="EMBL" id="JADUNO010000010">
    <property type="protein sequence ID" value="MBH1638810.1"/>
    <property type="molecule type" value="Genomic_DNA"/>
</dbReference>
<evidence type="ECO:0000313" key="2">
    <source>
        <dbReference type="Proteomes" id="UP000616785"/>
    </source>
</evidence>
<dbReference type="Pfam" id="PF13692">
    <property type="entry name" value="Glyco_trans_1_4"/>
    <property type="match status" value="1"/>
</dbReference>
<protein>
    <submittedName>
        <fullName evidence="1">Glycosyltransferase</fullName>
    </submittedName>
</protein>
<dbReference type="InterPro" id="IPR050194">
    <property type="entry name" value="Glycosyltransferase_grp1"/>
</dbReference>
<gene>
    <name evidence="1" type="ORF">I5U57_05020</name>
</gene>
<accession>A0AA41CDG4</accession>
<comment type="caution">
    <text evidence="1">The sequence shown here is derived from an EMBL/GenBank/DDBJ whole genome shotgun (WGS) entry which is preliminary data.</text>
</comment>
<proteinExistence type="predicted"/>
<dbReference type="AlphaFoldDB" id="A0AA41CDG4"/>
<dbReference type="Proteomes" id="UP000616785">
    <property type="component" value="Unassembled WGS sequence"/>
</dbReference>
<dbReference type="GO" id="GO:0016757">
    <property type="term" value="F:glycosyltransferase activity"/>
    <property type="evidence" value="ECO:0007669"/>
    <property type="project" value="TreeGrafter"/>
</dbReference>
<dbReference type="PANTHER" id="PTHR45947:SF3">
    <property type="entry name" value="SULFOQUINOVOSYL TRANSFERASE SQD2"/>
    <property type="match status" value="1"/>
</dbReference>
<dbReference type="PANTHER" id="PTHR45947">
    <property type="entry name" value="SULFOQUINOVOSYL TRANSFERASE SQD2"/>
    <property type="match status" value="1"/>
</dbReference>
<name>A0AA41CDG4_STEMA</name>
<dbReference type="SUPFAM" id="SSF53756">
    <property type="entry name" value="UDP-Glycosyltransferase/glycogen phosphorylase"/>
    <property type="match status" value="1"/>
</dbReference>
<organism evidence="1 2">
    <name type="scientific">Stenotrophomonas maltophilia</name>
    <name type="common">Pseudomonas maltophilia</name>
    <name type="synonym">Xanthomonas maltophilia</name>
    <dbReference type="NCBI Taxonomy" id="40324"/>
    <lineage>
        <taxon>Bacteria</taxon>
        <taxon>Pseudomonadati</taxon>
        <taxon>Pseudomonadota</taxon>
        <taxon>Gammaproteobacteria</taxon>
        <taxon>Lysobacterales</taxon>
        <taxon>Lysobacteraceae</taxon>
        <taxon>Stenotrophomonas</taxon>
        <taxon>Stenotrophomonas maltophilia group</taxon>
    </lineage>
</organism>
<reference evidence="1" key="1">
    <citation type="submission" date="2020-11" db="EMBL/GenBank/DDBJ databases">
        <title>Enhanced detection system for hospital associated transmission using whole genome sequencing surveillance.</title>
        <authorList>
            <person name="Harrison L.H."/>
            <person name="Van Tyne D."/>
            <person name="Marsh J.W."/>
            <person name="Griffith M.P."/>
            <person name="Snyder D.J."/>
            <person name="Cooper V.S."/>
            <person name="Mustapha M."/>
        </authorList>
    </citation>
    <scope>NUCLEOTIDE SEQUENCE</scope>
    <source>
        <strain evidence="1">STEN00092</strain>
    </source>
</reference>
<sequence length="379" mass="42666">MKTVVISQHRLLHYRMELFRILRDSCASNGIDLRLLHGQPTRREILKTDVGSLPWADVVTNRYIEIAGRDWLWQPTPKHLKKADLFILMQENRLLSNYPKIFGLTERNSQIAYWGHGKNFQSKSPNGLKERWKRATLGKVDWWFAYTDSTRDIVASQGYDPNRITVLNNAMDNDGFNRDLSAVSAEDISRLQQQLELADGAPLGIFCGSLYEDKRLDFLIDACDVIHSSRPDFRLAVIGDGPSSQFVKDAAAKRPWMKAVGQKRGIDKAVYFKRAQIVLNPGLVGLHVLDAFCAGLPMFTTSDAMHSPEISYLENGENGIICPGDTLVYANAVLQILENSSELESLQRAAKEGASRYTLKNMCSNFVDGIQTCLSNPIR</sequence>
<evidence type="ECO:0000313" key="1">
    <source>
        <dbReference type="EMBL" id="MBH1638810.1"/>
    </source>
</evidence>
<dbReference type="Gene3D" id="3.40.50.2000">
    <property type="entry name" value="Glycogen Phosphorylase B"/>
    <property type="match status" value="2"/>
</dbReference>